<evidence type="ECO:0000313" key="2">
    <source>
        <dbReference type="EMBL" id="CAB4026181.1"/>
    </source>
</evidence>
<feature type="compositionally biased region" description="Basic and acidic residues" evidence="1">
    <location>
        <begin position="270"/>
        <end position="284"/>
    </location>
</feature>
<proteinExistence type="predicted"/>
<keyword evidence="3" id="KW-1185">Reference proteome</keyword>
<sequence length="284" mass="31576">WLTKEAPSPLYSSGNKIFLGYTGRHYMLFKPQDEFVPAFKSGLPVVHDLVTSSPSAGSGESSDESDWMLKFSLTEPLTVRLTVSPSTSSTPNDYQAAEMISGDSSDEPDTMLKFSTREHLTVPVSSSTSSAPTHHQAAEIIVISSGEDDEITIVPNAAPEPRTMKQEKVNNPKNIHIYTYKIFPCFYLKGSDDEKDTRRQATVSKKRVYEPSTYSTDSSDDDLLPRAKQSKFGPQFWDDVKVERVDSMPNDINGRKVYEVKSSGSTKLSAVRDGRNWKKDSGTQ</sequence>
<evidence type="ECO:0000256" key="1">
    <source>
        <dbReference type="SAM" id="MobiDB-lite"/>
    </source>
</evidence>
<protein>
    <submittedName>
        <fullName evidence="2">Uncharacterized protein</fullName>
    </submittedName>
</protein>
<dbReference type="AlphaFoldDB" id="A0A6S7J7Z2"/>
<organism evidence="2 3">
    <name type="scientific">Paramuricea clavata</name>
    <name type="common">Red gorgonian</name>
    <name type="synonym">Violescent sea-whip</name>
    <dbReference type="NCBI Taxonomy" id="317549"/>
    <lineage>
        <taxon>Eukaryota</taxon>
        <taxon>Metazoa</taxon>
        <taxon>Cnidaria</taxon>
        <taxon>Anthozoa</taxon>
        <taxon>Octocorallia</taxon>
        <taxon>Malacalcyonacea</taxon>
        <taxon>Plexauridae</taxon>
        <taxon>Paramuricea</taxon>
    </lineage>
</organism>
<feature type="non-terminal residue" evidence="2">
    <location>
        <position position="1"/>
    </location>
</feature>
<evidence type="ECO:0000313" key="3">
    <source>
        <dbReference type="Proteomes" id="UP001152795"/>
    </source>
</evidence>
<comment type="caution">
    <text evidence="2">The sequence shown here is derived from an EMBL/GenBank/DDBJ whole genome shotgun (WGS) entry which is preliminary data.</text>
</comment>
<name>A0A6S7J7Z2_PARCT</name>
<feature type="region of interest" description="Disordered" evidence="1">
    <location>
        <begin position="263"/>
        <end position="284"/>
    </location>
</feature>
<gene>
    <name evidence="2" type="ORF">PACLA_8A063614</name>
</gene>
<dbReference type="Proteomes" id="UP001152795">
    <property type="component" value="Unassembled WGS sequence"/>
</dbReference>
<reference evidence="2" key="1">
    <citation type="submission" date="2020-04" db="EMBL/GenBank/DDBJ databases">
        <authorList>
            <person name="Alioto T."/>
            <person name="Alioto T."/>
            <person name="Gomez Garrido J."/>
        </authorList>
    </citation>
    <scope>NUCLEOTIDE SEQUENCE</scope>
    <source>
        <strain evidence="2">A484AB</strain>
    </source>
</reference>
<accession>A0A6S7J7Z2</accession>
<dbReference type="EMBL" id="CACRXK020014054">
    <property type="protein sequence ID" value="CAB4026181.1"/>
    <property type="molecule type" value="Genomic_DNA"/>
</dbReference>